<dbReference type="Pfam" id="PF00085">
    <property type="entry name" value="Thioredoxin"/>
    <property type="match status" value="1"/>
</dbReference>
<dbReference type="CDD" id="cd00158">
    <property type="entry name" value="RHOD"/>
    <property type="match status" value="1"/>
</dbReference>
<dbReference type="SUPFAM" id="SSF52833">
    <property type="entry name" value="Thioredoxin-like"/>
    <property type="match status" value="1"/>
</dbReference>
<evidence type="ECO:0000313" key="5">
    <source>
        <dbReference type="Proteomes" id="UP001249959"/>
    </source>
</evidence>
<organism evidence="4 5">
    <name type="scientific">Aquirufa regiilacus</name>
    <dbReference type="NCBI Taxonomy" id="3024868"/>
    <lineage>
        <taxon>Bacteria</taxon>
        <taxon>Pseudomonadati</taxon>
        <taxon>Bacteroidota</taxon>
        <taxon>Cytophagia</taxon>
        <taxon>Cytophagales</taxon>
        <taxon>Flectobacillaceae</taxon>
        <taxon>Aquirufa</taxon>
    </lineage>
</organism>
<dbReference type="PANTHER" id="PTHR43031">
    <property type="entry name" value="FAD-DEPENDENT OXIDOREDUCTASE"/>
    <property type="match status" value="1"/>
</dbReference>
<feature type="domain" description="Rhodanese" evidence="2">
    <location>
        <begin position="40"/>
        <end position="130"/>
    </location>
</feature>
<gene>
    <name evidence="4" type="ORF">PQG45_05670</name>
</gene>
<dbReference type="Gene3D" id="3.40.30.10">
    <property type="entry name" value="Glutaredoxin"/>
    <property type="match status" value="1"/>
</dbReference>
<feature type="domain" description="Thioredoxin" evidence="3">
    <location>
        <begin position="117"/>
        <end position="241"/>
    </location>
</feature>
<feature type="chain" id="PRO_5045332118" evidence="1">
    <location>
        <begin position="20"/>
        <end position="241"/>
    </location>
</feature>
<evidence type="ECO:0000313" key="4">
    <source>
        <dbReference type="EMBL" id="MDU0808522.1"/>
    </source>
</evidence>
<dbReference type="InterPro" id="IPR036873">
    <property type="entry name" value="Rhodanese-like_dom_sf"/>
</dbReference>
<evidence type="ECO:0000259" key="2">
    <source>
        <dbReference type="PROSITE" id="PS50206"/>
    </source>
</evidence>
<dbReference type="PROSITE" id="PS51352">
    <property type="entry name" value="THIOREDOXIN_2"/>
    <property type="match status" value="1"/>
</dbReference>
<dbReference type="SUPFAM" id="SSF52821">
    <property type="entry name" value="Rhodanese/Cell cycle control phosphatase"/>
    <property type="match status" value="1"/>
</dbReference>
<dbReference type="RefSeq" id="WP_316070441.1">
    <property type="nucleotide sequence ID" value="NZ_JAVNWW010000001.1"/>
</dbReference>
<keyword evidence="5" id="KW-1185">Reference proteome</keyword>
<dbReference type="EMBL" id="JAVNWW010000001">
    <property type="protein sequence ID" value="MDU0808522.1"/>
    <property type="molecule type" value="Genomic_DNA"/>
</dbReference>
<dbReference type="InterPro" id="IPR013766">
    <property type="entry name" value="Thioredoxin_domain"/>
</dbReference>
<dbReference type="Gene3D" id="3.40.250.10">
    <property type="entry name" value="Rhodanese-like domain"/>
    <property type="match status" value="1"/>
</dbReference>
<dbReference type="Pfam" id="PF00581">
    <property type="entry name" value="Rhodanese"/>
    <property type="match status" value="1"/>
</dbReference>
<protein>
    <submittedName>
        <fullName evidence="4">Thioredoxin domain-containing protein</fullName>
    </submittedName>
</protein>
<evidence type="ECO:0000259" key="3">
    <source>
        <dbReference type="PROSITE" id="PS51352"/>
    </source>
</evidence>
<dbReference type="Proteomes" id="UP001249959">
    <property type="component" value="Unassembled WGS sequence"/>
</dbReference>
<feature type="signal peptide" evidence="1">
    <location>
        <begin position="1"/>
        <end position="19"/>
    </location>
</feature>
<evidence type="ECO:0000256" key="1">
    <source>
        <dbReference type="SAM" id="SignalP"/>
    </source>
</evidence>
<dbReference type="PANTHER" id="PTHR43031:SF1">
    <property type="entry name" value="PYRIDINE NUCLEOTIDE-DISULPHIDE OXIDOREDUCTASE"/>
    <property type="match status" value="1"/>
</dbReference>
<name>A0ABU3TRN5_9BACT</name>
<dbReference type="PROSITE" id="PS50206">
    <property type="entry name" value="RHODANESE_3"/>
    <property type="match status" value="1"/>
</dbReference>
<reference evidence="4 5" key="1">
    <citation type="submission" date="2023-09" db="EMBL/GenBank/DDBJ databases">
        <title>Aquirufa genomes.</title>
        <authorList>
            <person name="Pitt A."/>
        </authorList>
    </citation>
    <scope>NUCLEOTIDE SEQUENCE [LARGE SCALE GENOMIC DNA]</scope>
    <source>
        <strain evidence="4 5">LEOWEIH-7C</strain>
    </source>
</reference>
<dbReference type="InterPro" id="IPR036249">
    <property type="entry name" value="Thioredoxin-like_sf"/>
</dbReference>
<comment type="caution">
    <text evidence="4">The sequence shown here is derived from an EMBL/GenBank/DDBJ whole genome shotgun (WGS) entry which is preliminary data.</text>
</comment>
<sequence>MKKLKIIFATLFIALSLLGCTKQEGLQNLTASEFQTTLKSAEPGQILDVRTSDEYAHGHIKGAVLADISSNLFQEAAAKLDKSKVVYVYCLSGGRSSAAATQLQEMGFKSIVNLSGGMLAWQSANLPISTSEGVSAPSSGMTLADFDKQLQGKKLVIVDYNATWCGPCKQLSPVLEAWVKAQNGKVELIKIDVDANQELAKAKQIESIPYLEFYINGKLANKQTGMGEAKAMTEKWTQILL</sequence>
<dbReference type="InterPro" id="IPR050229">
    <property type="entry name" value="GlpE_sulfurtransferase"/>
</dbReference>
<keyword evidence="1" id="KW-0732">Signal</keyword>
<dbReference type="CDD" id="cd02947">
    <property type="entry name" value="TRX_family"/>
    <property type="match status" value="1"/>
</dbReference>
<dbReference type="SMART" id="SM00450">
    <property type="entry name" value="RHOD"/>
    <property type="match status" value="1"/>
</dbReference>
<accession>A0ABU3TRN5</accession>
<proteinExistence type="predicted"/>
<dbReference type="PROSITE" id="PS51257">
    <property type="entry name" value="PROKAR_LIPOPROTEIN"/>
    <property type="match status" value="1"/>
</dbReference>
<dbReference type="InterPro" id="IPR001763">
    <property type="entry name" value="Rhodanese-like_dom"/>
</dbReference>